<name>A0A2I0WXA7_9ASPA</name>
<sequence>MKAITNEAIQTVCEVVKCAVIIISSRPVVIKPYVPVMDVLVATWLRGAKGRMWLPELVQVSFLQETLLVKLLAQLSHTIPEPGSTTIQTVCEAIKCAAINISSRPVFSWPRMADLITVCSRFSVFLRSPLFFPWLAAVTAENSSLCTVFPPISIRFAYSSIILGLLAISSISYQPVVITPYVPVMEVLVATWLRGARAGCGSQNLFKSVKHLPMNAGDKHSDPLFPFGFGLVTKPGRA</sequence>
<dbReference type="AlphaFoldDB" id="A0A2I0WXA7"/>
<proteinExistence type="inferred from homology"/>
<dbReference type="PANTHER" id="PTHR30620">
    <property type="entry name" value="PERIPLASMIC BETA-GLUCOSIDASE-RELATED"/>
    <property type="match status" value="1"/>
</dbReference>
<evidence type="ECO:0000256" key="3">
    <source>
        <dbReference type="ARBA" id="ARBA00012744"/>
    </source>
</evidence>
<keyword evidence="6" id="KW-0326">Glycosidase</keyword>
<dbReference type="PANTHER" id="PTHR30620:SF16">
    <property type="entry name" value="LYSOSOMAL BETA GLUCOSIDASE"/>
    <property type="match status" value="1"/>
</dbReference>
<evidence type="ECO:0000256" key="5">
    <source>
        <dbReference type="ARBA" id="ARBA00022801"/>
    </source>
</evidence>
<gene>
    <name evidence="7" type="ORF">MA16_Dca005825</name>
</gene>
<comment type="similarity">
    <text evidence="2">Belongs to the glycosyl hydrolase 3 family.</text>
</comment>
<dbReference type="InterPro" id="IPR036881">
    <property type="entry name" value="Glyco_hydro_3_C_sf"/>
</dbReference>
<dbReference type="SUPFAM" id="SSF52279">
    <property type="entry name" value="Beta-D-glucan exohydrolase, C-terminal domain"/>
    <property type="match status" value="1"/>
</dbReference>
<keyword evidence="4" id="KW-0732">Signal</keyword>
<dbReference type="GO" id="GO:0009251">
    <property type="term" value="P:glucan catabolic process"/>
    <property type="evidence" value="ECO:0007669"/>
    <property type="project" value="TreeGrafter"/>
</dbReference>
<evidence type="ECO:0000313" key="8">
    <source>
        <dbReference type="Proteomes" id="UP000233837"/>
    </source>
</evidence>
<dbReference type="EMBL" id="KZ502363">
    <property type="protein sequence ID" value="PKU80294.1"/>
    <property type="molecule type" value="Genomic_DNA"/>
</dbReference>
<evidence type="ECO:0000313" key="7">
    <source>
        <dbReference type="EMBL" id="PKU80294.1"/>
    </source>
</evidence>
<evidence type="ECO:0000256" key="2">
    <source>
        <dbReference type="ARBA" id="ARBA00005336"/>
    </source>
</evidence>
<dbReference type="EC" id="3.2.1.21" evidence="3"/>
<reference evidence="7 8" key="2">
    <citation type="journal article" date="2017" name="Nature">
        <title>The Apostasia genome and the evolution of orchids.</title>
        <authorList>
            <person name="Zhang G.Q."/>
            <person name="Liu K.W."/>
            <person name="Li Z."/>
            <person name="Lohaus R."/>
            <person name="Hsiao Y.Y."/>
            <person name="Niu S.C."/>
            <person name="Wang J.Y."/>
            <person name="Lin Y.C."/>
            <person name="Xu Q."/>
            <person name="Chen L.J."/>
            <person name="Yoshida K."/>
            <person name="Fujiwara S."/>
            <person name="Wang Z.W."/>
            <person name="Zhang Y.Q."/>
            <person name="Mitsuda N."/>
            <person name="Wang M."/>
            <person name="Liu G.H."/>
            <person name="Pecoraro L."/>
            <person name="Huang H.X."/>
            <person name="Xiao X.J."/>
            <person name="Lin M."/>
            <person name="Wu X.Y."/>
            <person name="Wu W.L."/>
            <person name="Chen Y.Y."/>
            <person name="Chang S.B."/>
            <person name="Sakamoto S."/>
            <person name="Ohme-Takagi M."/>
            <person name="Yagi M."/>
            <person name="Zeng S.J."/>
            <person name="Shen C.Y."/>
            <person name="Yeh C.M."/>
            <person name="Luo Y.B."/>
            <person name="Tsai W.C."/>
            <person name="Van de Peer Y."/>
            <person name="Liu Z.J."/>
        </authorList>
    </citation>
    <scope>NUCLEOTIDE SEQUENCE [LARGE SCALE GENOMIC DNA]</scope>
    <source>
        <tissue evidence="7">The whole plant</tissue>
    </source>
</reference>
<evidence type="ECO:0000256" key="6">
    <source>
        <dbReference type="ARBA" id="ARBA00023295"/>
    </source>
</evidence>
<dbReference type="GO" id="GO:0008422">
    <property type="term" value="F:beta-glucosidase activity"/>
    <property type="evidence" value="ECO:0007669"/>
    <property type="project" value="UniProtKB-EC"/>
</dbReference>
<keyword evidence="5" id="KW-0378">Hydrolase</keyword>
<accession>A0A2I0WXA7</accession>
<evidence type="ECO:0000256" key="4">
    <source>
        <dbReference type="ARBA" id="ARBA00022729"/>
    </source>
</evidence>
<keyword evidence="8" id="KW-1185">Reference proteome</keyword>
<protein>
    <recommendedName>
        <fullName evidence="3">beta-glucosidase</fullName>
        <ecNumber evidence="3">3.2.1.21</ecNumber>
    </recommendedName>
</protein>
<organism evidence="7 8">
    <name type="scientific">Dendrobium catenatum</name>
    <dbReference type="NCBI Taxonomy" id="906689"/>
    <lineage>
        <taxon>Eukaryota</taxon>
        <taxon>Viridiplantae</taxon>
        <taxon>Streptophyta</taxon>
        <taxon>Embryophyta</taxon>
        <taxon>Tracheophyta</taxon>
        <taxon>Spermatophyta</taxon>
        <taxon>Magnoliopsida</taxon>
        <taxon>Liliopsida</taxon>
        <taxon>Asparagales</taxon>
        <taxon>Orchidaceae</taxon>
        <taxon>Epidendroideae</taxon>
        <taxon>Malaxideae</taxon>
        <taxon>Dendrobiinae</taxon>
        <taxon>Dendrobium</taxon>
    </lineage>
</organism>
<comment type="catalytic activity">
    <reaction evidence="1">
        <text>Hydrolysis of terminal, non-reducing beta-D-glucosyl residues with release of beta-D-glucose.</text>
        <dbReference type="EC" id="3.2.1.21"/>
    </reaction>
</comment>
<dbReference type="InterPro" id="IPR051915">
    <property type="entry name" value="Cellulose_Degrad_GH3"/>
</dbReference>
<reference evidence="7 8" key="1">
    <citation type="journal article" date="2016" name="Sci. Rep.">
        <title>The Dendrobium catenatum Lindl. genome sequence provides insights into polysaccharide synthase, floral development and adaptive evolution.</title>
        <authorList>
            <person name="Zhang G.Q."/>
            <person name="Xu Q."/>
            <person name="Bian C."/>
            <person name="Tsai W.C."/>
            <person name="Yeh C.M."/>
            <person name="Liu K.W."/>
            <person name="Yoshida K."/>
            <person name="Zhang L.S."/>
            <person name="Chang S.B."/>
            <person name="Chen F."/>
            <person name="Shi Y."/>
            <person name="Su Y.Y."/>
            <person name="Zhang Y.Q."/>
            <person name="Chen L.J."/>
            <person name="Yin Y."/>
            <person name="Lin M."/>
            <person name="Huang H."/>
            <person name="Deng H."/>
            <person name="Wang Z.W."/>
            <person name="Zhu S.L."/>
            <person name="Zhao X."/>
            <person name="Deng C."/>
            <person name="Niu S.C."/>
            <person name="Huang J."/>
            <person name="Wang M."/>
            <person name="Liu G.H."/>
            <person name="Yang H.J."/>
            <person name="Xiao X.J."/>
            <person name="Hsiao Y.Y."/>
            <person name="Wu W.L."/>
            <person name="Chen Y.Y."/>
            <person name="Mitsuda N."/>
            <person name="Ohme-Takagi M."/>
            <person name="Luo Y.B."/>
            <person name="Van de Peer Y."/>
            <person name="Liu Z.J."/>
        </authorList>
    </citation>
    <scope>NUCLEOTIDE SEQUENCE [LARGE SCALE GENOMIC DNA]</scope>
    <source>
        <tissue evidence="7">The whole plant</tissue>
    </source>
</reference>
<dbReference type="Proteomes" id="UP000233837">
    <property type="component" value="Unassembled WGS sequence"/>
</dbReference>
<evidence type="ECO:0000256" key="1">
    <source>
        <dbReference type="ARBA" id="ARBA00000448"/>
    </source>
</evidence>